<comment type="caution">
    <text evidence="2">The sequence shown here is derived from an EMBL/GenBank/DDBJ whole genome shotgun (WGS) entry which is preliminary data.</text>
</comment>
<gene>
    <name evidence="2" type="ORF">SCUCBS95973_001975</name>
</gene>
<feature type="compositionally biased region" description="Low complexity" evidence="1">
    <location>
        <begin position="1"/>
        <end position="14"/>
    </location>
</feature>
<name>A0ABP0B350_9PEZI</name>
<sequence length="418" mass="43755">MQQQQQQPGPALQQSNGPPSPGIPVQVAQLHLRMHEDFHKQKSSRRQNANSDATLPWPKRWLGSRQWRQQQGRGAGLWESSFDGPAATAGTGLTGAYTTSVVHKVSDKVTCTHQLVLTANTTGAASVGGGATAPSTSTSAVAASAANKAVGSWATKKDGKRAKLVGDMANAPMKLMWLLNPRETLFQWAQARSEDAERLKRKKQKKERRQKKKAAAKKLKAMGLPPAAEEDEELAQQLQDALVGTSATAVPGEATAATANDKAKVKGKGKGKGKADSAKNGVPAGKSLKQDVEVAVPAASSSSVPTKALQSVHEEVVATSSATGHRLVTQYGRIWVPQQTPHGEEESMASAGDGAIVVLGMRVDDNTSKQHSGTVAPPNSVAGSGYGCHPGASQDSDYDQFQSNVSAIVVGIAGPSMA</sequence>
<feature type="compositionally biased region" description="Basic residues" evidence="1">
    <location>
        <begin position="199"/>
        <end position="220"/>
    </location>
</feature>
<evidence type="ECO:0000313" key="2">
    <source>
        <dbReference type="EMBL" id="CAK7213952.1"/>
    </source>
</evidence>
<dbReference type="EMBL" id="CAWUHB010000007">
    <property type="protein sequence ID" value="CAK7213952.1"/>
    <property type="molecule type" value="Genomic_DNA"/>
</dbReference>
<dbReference type="Proteomes" id="UP001642405">
    <property type="component" value="Unassembled WGS sequence"/>
</dbReference>
<feature type="region of interest" description="Disordered" evidence="1">
    <location>
        <begin position="1"/>
        <end position="24"/>
    </location>
</feature>
<organism evidence="2 3">
    <name type="scientific">Sporothrix curviconia</name>
    <dbReference type="NCBI Taxonomy" id="1260050"/>
    <lineage>
        <taxon>Eukaryota</taxon>
        <taxon>Fungi</taxon>
        <taxon>Dikarya</taxon>
        <taxon>Ascomycota</taxon>
        <taxon>Pezizomycotina</taxon>
        <taxon>Sordariomycetes</taxon>
        <taxon>Sordariomycetidae</taxon>
        <taxon>Ophiostomatales</taxon>
        <taxon>Ophiostomataceae</taxon>
        <taxon>Sporothrix</taxon>
    </lineage>
</organism>
<evidence type="ECO:0000313" key="3">
    <source>
        <dbReference type="Proteomes" id="UP001642405"/>
    </source>
</evidence>
<feature type="region of interest" description="Disordered" evidence="1">
    <location>
        <begin position="367"/>
        <end position="394"/>
    </location>
</feature>
<feature type="region of interest" description="Disordered" evidence="1">
    <location>
        <begin position="253"/>
        <end position="286"/>
    </location>
</feature>
<keyword evidence="3" id="KW-1185">Reference proteome</keyword>
<protein>
    <submittedName>
        <fullName evidence="2">Uncharacterized protein</fullName>
    </submittedName>
</protein>
<evidence type="ECO:0000256" key="1">
    <source>
        <dbReference type="SAM" id="MobiDB-lite"/>
    </source>
</evidence>
<accession>A0ABP0B350</accession>
<feature type="region of interest" description="Disordered" evidence="1">
    <location>
        <begin position="197"/>
        <end position="232"/>
    </location>
</feature>
<proteinExistence type="predicted"/>
<reference evidence="2 3" key="1">
    <citation type="submission" date="2024-01" db="EMBL/GenBank/DDBJ databases">
        <authorList>
            <person name="Allen C."/>
            <person name="Tagirdzhanova G."/>
        </authorList>
    </citation>
    <scope>NUCLEOTIDE SEQUENCE [LARGE SCALE GENOMIC DNA]</scope>
</reference>
<feature type="region of interest" description="Disordered" evidence="1">
    <location>
        <begin position="38"/>
        <end position="57"/>
    </location>
</feature>